<feature type="region of interest" description="Disordered" evidence="1">
    <location>
        <begin position="107"/>
        <end position="145"/>
    </location>
</feature>
<proteinExistence type="predicted"/>
<evidence type="ECO:0000313" key="2">
    <source>
        <dbReference type="EMBL" id="KDB19993.1"/>
    </source>
</evidence>
<feature type="compositionally biased region" description="Polar residues" evidence="1">
    <location>
        <begin position="131"/>
        <end position="145"/>
    </location>
</feature>
<keyword evidence="3" id="KW-1185">Reference proteome</keyword>
<dbReference type="EMBL" id="AOKY01000950">
    <property type="protein sequence ID" value="KDB19993.1"/>
    <property type="molecule type" value="Genomic_DNA"/>
</dbReference>
<reference evidence="2 3" key="1">
    <citation type="submission" date="2014-02" db="EMBL/GenBank/DDBJ databases">
        <title>The Genome Sequence of Trichophyton interdigitale MR816.</title>
        <authorList>
            <consortium name="The Broad Institute Genomics Platform"/>
            <person name="Cuomo C.A."/>
            <person name="White T.C."/>
            <person name="Graser Y."/>
            <person name="Martinez-Rossi N."/>
            <person name="Heitman J."/>
            <person name="Young S.K."/>
            <person name="Zeng Q."/>
            <person name="Gargeya S."/>
            <person name="Abouelleil A."/>
            <person name="Alvarado L."/>
            <person name="Chapman S.B."/>
            <person name="Gainer-Dewar J."/>
            <person name="Goldberg J."/>
            <person name="Griggs A."/>
            <person name="Gujja S."/>
            <person name="Hansen M."/>
            <person name="Howarth C."/>
            <person name="Imamovic A."/>
            <person name="Larimer J."/>
            <person name="Martinez D."/>
            <person name="Murphy C."/>
            <person name="Pearson M.D."/>
            <person name="Persinoti G."/>
            <person name="Poon T."/>
            <person name="Priest M."/>
            <person name="Roberts A.D."/>
            <person name="Saif S."/>
            <person name="Shea T.D."/>
            <person name="Sykes S.N."/>
            <person name="Wortman J."/>
            <person name="Nusbaum C."/>
            <person name="Birren B."/>
        </authorList>
    </citation>
    <scope>NUCLEOTIDE SEQUENCE [LARGE SCALE GENOMIC DNA]</scope>
    <source>
        <strain evidence="2 3">MR816</strain>
    </source>
</reference>
<dbReference type="Proteomes" id="UP000024533">
    <property type="component" value="Unassembled WGS sequence"/>
</dbReference>
<dbReference type="HOGENOM" id="CLU_1788199_0_0_1"/>
<organism evidence="2 3">
    <name type="scientific">Trichophyton interdigitale (strain MR816)</name>
    <dbReference type="NCBI Taxonomy" id="1215338"/>
    <lineage>
        <taxon>Eukaryota</taxon>
        <taxon>Fungi</taxon>
        <taxon>Dikarya</taxon>
        <taxon>Ascomycota</taxon>
        <taxon>Pezizomycotina</taxon>
        <taxon>Eurotiomycetes</taxon>
        <taxon>Eurotiomycetidae</taxon>
        <taxon>Onygenales</taxon>
        <taxon>Arthrodermataceae</taxon>
        <taxon>Trichophyton</taxon>
    </lineage>
</organism>
<protein>
    <submittedName>
        <fullName evidence="2">Uncharacterized protein</fullName>
    </submittedName>
</protein>
<evidence type="ECO:0000313" key="3">
    <source>
        <dbReference type="Proteomes" id="UP000024533"/>
    </source>
</evidence>
<dbReference type="AlphaFoldDB" id="A0A059IX08"/>
<comment type="caution">
    <text evidence="2">The sequence shown here is derived from an EMBL/GenBank/DDBJ whole genome shotgun (WGS) entry which is preliminary data.</text>
</comment>
<gene>
    <name evidence="2" type="ORF">H109_08045</name>
</gene>
<evidence type="ECO:0000256" key="1">
    <source>
        <dbReference type="SAM" id="MobiDB-lite"/>
    </source>
</evidence>
<sequence length="145" mass="15786">MPAGLQPHDSHPTSSERYIIPPLSRVSESYLVTREAPRATYTYVEHRLPACSTPSLSLQGPIEVQIDDPPVLTVAENSTAKSQNLFPPVFQASLRPLKQVLLVGAASPSKRGYDDRPASPKNSPLFLVNEPTLTHTTQDTGDISL</sequence>
<accession>A0A059IX08</accession>
<name>A0A059IX08_TRIIM</name>